<name>A0AAD6XTS5_9AGAR</name>
<proteinExistence type="predicted"/>
<dbReference type="AlphaFoldDB" id="A0AAD6XTS5"/>
<organism evidence="2 3">
    <name type="scientific">Mycena belliarum</name>
    <dbReference type="NCBI Taxonomy" id="1033014"/>
    <lineage>
        <taxon>Eukaryota</taxon>
        <taxon>Fungi</taxon>
        <taxon>Dikarya</taxon>
        <taxon>Basidiomycota</taxon>
        <taxon>Agaricomycotina</taxon>
        <taxon>Agaricomycetes</taxon>
        <taxon>Agaricomycetidae</taxon>
        <taxon>Agaricales</taxon>
        <taxon>Marasmiineae</taxon>
        <taxon>Mycenaceae</taxon>
        <taxon>Mycena</taxon>
    </lineage>
</organism>
<feature type="chain" id="PRO_5042015512" evidence="1">
    <location>
        <begin position="23"/>
        <end position="78"/>
    </location>
</feature>
<keyword evidence="3" id="KW-1185">Reference proteome</keyword>
<gene>
    <name evidence="2" type="ORF">B0H15DRAFT_947843</name>
</gene>
<evidence type="ECO:0000256" key="1">
    <source>
        <dbReference type="SAM" id="SignalP"/>
    </source>
</evidence>
<sequence length="78" mass="8056">MSTLPPALRFLVLSSTVPAARACKEYVTHLPALVSQRLIDSPAPPVGAIGLGCPLAAALLGWSFGRRHAAYYGAPAAV</sequence>
<comment type="caution">
    <text evidence="2">The sequence shown here is derived from an EMBL/GenBank/DDBJ whole genome shotgun (WGS) entry which is preliminary data.</text>
</comment>
<reference evidence="2" key="1">
    <citation type="submission" date="2023-03" db="EMBL/GenBank/DDBJ databases">
        <title>Massive genome expansion in bonnet fungi (Mycena s.s.) driven by repeated elements and novel gene families across ecological guilds.</title>
        <authorList>
            <consortium name="Lawrence Berkeley National Laboratory"/>
            <person name="Harder C.B."/>
            <person name="Miyauchi S."/>
            <person name="Viragh M."/>
            <person name="Kuo A."/>
            <person name="Thoen E."/>
            <person name="Andreopoulos B."/>
            <person name="Lu D."/>
            <person name="Skrede I."/>
            <person name="Drula E."/>
            <person name="Henrissat B."/>
            <person name="Morin E."/>
            <person name="Kohler A."/>
            <person name="Barry K."/>
            <person name="LaButti K."/>
            <person name="Morin E."/>
            <person name="Salamov A."/>
            <person name="Lipzen A."/>
            <person name="Mereny Z."/>
            <person name="Hegedus B."/>
            <person name="Baldrian P."/>
            <person name="Stursova M."/>
            <person name="Weitz H."/>
            <person name="Taylor A."/>
            <person name="Grigoriev I.V."/>
            <person name="Nagy L.G."/>
            <person name="Martin F."/>
            <person name="Kauserud H."/>
        </authorList>
    </citation>
    <scope>NUCLEOTIDE SEQUENCE</scope>
    <source>
        <strain evidence="2">CBHHK173m</strain>
    </source>
</reference>
<dbReference type="Proteomes" id="UP001222325">
    <property type="component" value="Unassembled WGS sequence"/>
</dbReference>
<accession>A0AAD6XTS5</accession>
<protein>
    <submittedName>
        <fullName evidence="2">Uncharacterized protein</fullName>
    </submittedName>
</protein>
<keyword evidence="1" id="KW-0732">Signal</keyword>
<evidence type="ECO:0000313" key="2">
    <source>
        <dbReference type="EMBL" id="KAJ7092277.1"/>
    </source>
</evidence>
<feature type="signal peptide" evidence="1">
    <location>
        <begin position="1"/>
        <end position="22"/>
    </location>
</feature>
<evidence type="ECO:0000313" key="3">
    <source>
        <dbReference type="Proteomes" id="UP001222325"/>
    </source>
</evidence>
<dbReference type="EMBL" id="JARJCN010000018">
    <property type="protein sequence ID" value="KAJ7092277.1"/>
    <property type="molecule type" value="Genomic_DNA"/>
</dbReference>